<feature type="compositionally biased region" description="Polar residues" evidence="8">
    <location>
        <begin position="205"/>
        <end position="222"/>
    </location>
</feature>
<keyword evidence="2" id="KW-0158">Chromosome</keyword>
<dbReference type="InterPro" id="IPR050973">
    <property type="entry name" value="H3K9_Histone-Lys_N-MTase"/>
</dbReference>
<gene>
    <name evidence="12" type="ORF">SERLADRAFT_468863</name>
</gene>
<dbReference type="SMART" id="SM00317">
    <property type="entry name" value="SET"/>
    <property type="match status" value="1"/>
</dbReference>
<dbReference type="RefSeq" id="XP_007318922.1">
    <property type="nucleotide sequence ID" value="XM_007318860.1"/>
</dbReference>
<dbReference type="InterPro" id="IPR001214">
    <property type="entry name" value="SET_dom"/>
</dbReference>
<dbReference type="PROSITE" id="PS50867">
    <property type="entry name" value="PRE_SET"/>
    <property type="match status" value="1"/>
</dbReference>
<evidence type="ECO:0000256" key="7">
    <source>
        <dbReference type="ARBA" id="ARBA00022833"/>
    </source>
</evidence>
<dbReference type="GO" id="GO:0042054">
    <property type="term" value="F:histone methyltransferase activity"/>
    <property type="evidence" value="ECO:0007669"/>
    <property type="project" value="InterPro"/>
</dbReference>
<dbReference type="AlphaFoldDB" id="F8NVW9"/>
<dbReference type="PANTHER" id="PTHR46223">
    <property type="entry name" value="HISTONE-LYSINE N-METHYLTRANSFERASE SUV39H"/>
    <property type="match status" value="1"/>
</dbReference>
<feature type="domain" description="Post-SET" evidence="11">
    <location>
        <begin position="564"/>
        <end position="580"/>
    </location>
</feature>
<keyword evidence="4" id="KW-0808">Transferase</keyword>
<dbReference type="InterPro" id="IPR003616">
    <property type="entry name" value="Post-SET_dom"/>
</dbReference>
<dbReference type="Proteomes" id="UP000008064">
    <property type="component" value="Unassembled WGS sequence"/>
</dbReference>
<keyword evidence="6" id="KW-0479">Metal-binding</keyword>
<organism>
    <name type="scientific">Serpula lacrymans var. lacrymans (strain S7.9)</name>
    <name type="common">Dry rot fungus</name>
    <dbReference type="NCBI Taxonomy" id="578457"/>
    <lineage>
        <taxon>Eukaryota</taxon>
        <taxon>Fungi</taxon>
        <taxon>Dikarya</taxon>
        <taxon>Basidiomycota</taxon>
        <taxon>Agaricomycotina</taxon>
        <taxon>Agaricomycetes</taxon>
        <taxon>Agaricomycetidae</taxon>
        <taxon>Boletales</taxon>
        <taxon>Coniophorineae</taxon>
        <taxon>Serpulaceae</taxon>
        <taxon>Serpula</taxon>
    </lineage>
</organism>
<reference evidence="12" key="1">
    <citation type="submission" date="2011-04" db="EMBL/GenBank/DDBJ databases">
        <title>Evolution of plant cell wall degrading machinery underlies the functional diversity of forest fungi.</title>
        <authorList>
            <consortium name="US DOE Joint Genome Institute (JGI-PGF)"/>
            <person name="Eastwood D.C."/>
            <person name="Floudas D."/>
            <person name="Binder M."/>
            <person name="Majcherczyk A."/>
            <person name="Schneider P."/>
            <person name="Aerts A."/>
            <person name="Asiegbu F.O."/>
            <person name="Baker S.E."/>
            <person name="Barry K."/>
            <person name="Bendiksby M."/>
            <person name="Blumentritt M."/>
            <person name="Coutinho P.M."/>
            <person name="Cullen D."/>
            <person name="Cullen D."/>
            <person name="Gathman A."/>
            <person name="Goodell B."/>
            <person name="Henrissat B."/>
            <person name="Ihrmark K."/>
            <person name="Kauserud H."/>
            <person name="Kohler A."/>
            <person name="LaButti K."/>
            <person name="Lapidus A."/>
            <person name="Lavin J.L."/>
            <person name="Lee Y.-H."/>
            <person name="Lindquist E."/>
            <person name="Lilly W."/>
            <person name="Lucas S."/>
            <person name="Morin E."/>
            <person name="Murat C."/>
            <person name="Oguiza J.A."/>
            <person name="Park J."/>
            <person name="Pisabarro A.G."/>
            <person name="Riley R."/>
            <person name="Rosling A."/>
            <person name="Salamov A."/>
            <person name="Schmidt O."/>
            <person name="Schmutz J."/>
            <person name="Skrede I."/>
            <person name="Stenlid J."/>
            <person name="Wiebenga A."/>
            <person name="Xie X."/>
            <person name="Kues U."/>
            <person name="Hibbett D.S."/>
            <person name="Hoffmeister D."/>
            <person name="Hogberg N."/>
            <person name="Martin F."/>
            <person name="Grigoriev I.V."/>
            <person name="Watkinson S.C."/>
        </authorList>
    </citation>
    <scope>NUCLEOTIDE SEQUENCE</scope>
    <source>
        <strain evidence="12">S7.9</strain>
    </source>
</reference>
<evidence type="ECO:0000256" key="2">
    <source>
        <dbReference type="ARBA" id="ARBA00022454"/>
    </source>
</evidence>
<dbReference type="GO" id="GO:0005634">
    <property type="term" value="C:nucleus"/>
    <property type="evidence" value="ECO:0007669"/>
    <property type="project" value="InterPro"/>
</dbReference>
<comment type="subcellular location">
    <subcellularLocation>
        <location evidence="1">Chromosome</location>
    </subcellularLocation>
</comment>
<keyword evidence="7" id="KW-0862">Zinc</keyword>
<feature type="region of interest" description="Disordered" evidence="8">
    <location>
        <begin position="1"/>
        <end position="29"/>
    </location>
</feature>
<sequence>MSELWQRSSSPVETWSDAEGGNEHGEWPVGGVIGEEVDCFGNVKYEVNTTSRPCILVPHLVKQVEWLKWSREDGSNTTWMDGLADTPNLINRWKREQRKKRAILAEESVDIGITWGPDTMIHNENTELGAQAFEEKKRKSKERISRAAVALWDSEIEAVGRRVEEFARSGSHGHLSTHRLRASTIGKGKASPVVTPIRTRRHSPAMSSSTRIKPSSTTTVASYDSRRNAASFSSSSTLAAMMSESPSAGRSAFARDISTRMKNFSGSSSVVPQVRAVATTNTYIKKPPTRSSLEKAWNKVTGKAYAATVEIVNDIDDEQIPPVGQFKYVENKYMYSDDDLKDIATADIGHFLMCDCHECTDASECHCQVVSDLTDPSGKKIFAYKEGLFTFNVPSGVEVIECNNRCNCDVFTCKNRVAQKPRDVPIEVFKTRNTGWGARAVVPVEAGKVLGIYTGTLTRREDVENLPESHMGYLFDLDCTESEDDNDTGDKYSVDSYECGNWTRFINHSCNPNLSVYAVVYDTVRGMNIPYLAFAAIKDIPARAELTINYYPAAEMDDDTLMQKGSQCMCGSPGCRGWVI</sequence>
<dbReference type="SUPFAM" id="SSF82199">
    <property type="entry name" value="SET domain"/>
    <property type="match status" value="1"/>
</dbReference>
<name>F8NVW9_SERL9</name>
<evidence type="ECO:0000259" key="9">
    <source>
        <dbReference type="PROSITE" id="PS50280"/>
    </source>
</evidence>
<dbReference type="GeneID" id="18819489"/>
<dbReference type="GO" id="GO:0032259">
    <property type="term" value="P:methylation"/>
    <property type="evidence" value="ECO:0007669"/>
    <property type="project" value="UniProtKB-KW"/>
</dbReference>
<dbReference type="HOGENOM" id="CLU_020840_8_2_1"/>
<dbReference type="Pfam" id="PF05033">
    <property type="entry name" value="Pre-SET"/>
    <property type="match status" value="1"/>
</dbReference>
<evidence type="ECO:0000256" key="8">
    <source>
        <dbReference type="SAM" id="MobiDB-lite"/>
    </source>
</evidence>
<dbReference type="GO" id="GO:0005694">
    <property type="term" value="C:chromosome"/>
    <property type="evidence" value="ECO:0007669"/>
    <property type="project" value="UniProtKB-SubCell"/>
</dbReference>
<dbReference type="Gene3D" id="2.170.270.10">
    <property type="entry name" value="SET domain"/>
    <property type="match status" value="1"/>
</dbReference>
<keyword evidence="5" id="KW-0949">S-adenosyl-L-methionine</keyword>
<dbReference type="PROSITE" id="PS50280">
    <property type="entry name" value="SET"/>
    <property type="match status" value="1"/>
</dbReference>
<dbReference type="EMBL" id="GL945434">
    <property type="protein sequence ID" value="EGO24903.1"/>
    <property type="molecule type" value="Genomic_DNA"/>
</dbReference>
<dbReference type="PANTHER" id="PTHR46223:SF3">
    <property type="entry name" value="HISTONE-LYSINE N-METHYLTRANSFERASE SET-23"/>
    <property type="match status" value="1"/>
</dbReference>
<dbReference type="OrthoDB" id="308383at2759"/>
<evidence type="ECO:0000256" key="4">
    <source>
        <dbReference type="ARBA" id="ARBA00022679"/>
    </source>
</evidence>
<dbReference type="InterPro" id="IPR046341">
    <property type="entry name" value="SET_dom_sf"/>
</dbReference>
<protein>
    <recommendedName>
        <fullName evidence="13">SET domain-containing protein</fullName>
    </recommendedName>
</protein>
<accession>F8NVW9</accession>
<evidence type="ECO:0000256" key="5">
    <source>
        <dbReference type="ARBA" id="ARBA00022691"/>
    </source>
</evidence>
<evidence type="ECO:0000256" key="1">
    <source>
        <dbReference type="ARBA" id="ARBA00004286"/>
    </source>
</evidence>
<proteinExistence type="predicted"/>
<dbReference type="PROSITE" id="PS50868">
    <property type="entry name" value="POST_SET"/>
    <property type="match status" value="1"/>
</dbReference>
<evidence type="ECO:0000256" key="6">
    <source>
        <dbReference type="ARBA" id="ARBA00022723"/>
    </source>
</evidence>
<keyword evidence="3" id="KW-0489">Methyltransferase</keyword>
<feature type="domain" description="SET" evidence="9">
    <location>
        <begin position="424"/>
        <end position="551"/>
    </location>
</feature>
<evidence type="ECO:0008006" key="13">
    <source>
        <dbReference type="Google" id="ProtNLM"/>
    </source>
</evidence>
<evidence type="ECO:0000259" key="11">
    <source>
        <dbReference type="PROSITE" id="PS50868"/>
    </source>
</evidence>
<evidence type="ECO:0000313" key="12">
    <source>
        <dbReference type="EMBL" id="EGO24903.1"/>
    </source>
</evidence>
<feature type="compositionally biased region" description="Polar residues" evidence="8">
    <location>
        <begin position="1"/>
        <end position="13"/>
    </location>
</feature>
<evidence type="ECO:0000259" key="10">
    <source>
        <dbReference type="PROSITE" id="PS50867"/>
    </source>
</evidence>
<dbReference type="GO" id="GO:0008270">
    <property type="term" value="F:zinc ion binding"/>
    <property type="evidence" value="ECO:0007669"/>
    <property type="project" value="InterPro"/>
</dbReference>
<dbReference type="KEGG" id="sla:SERLADRAFT_468863"/>
<feature type="region of interest" description="Disordered" evidence="8">
    <location>
        <begin position="200"/>
        <end position="226"/>
    </location>
</feature>
<feature type="domain" description="Pre-SET" evidence="10">
    <location>
        <begin position="352"/>
        <end position="421"/>
    </location>
</feature>
<dbReference type="Pfam" id="PF00856">
    <property type="entry name" value="SET"/>
    <property type="match status" value="1"/>
</dbReference>
<evidence type="ECO:0000256" key="3">
    <source>
        <dbReference type="ARBA" id="ARBA00022603"/>
    </source>
</evidence>
<dbReference type="InterPro" id="IPR007728">
    <property type="entry name" value="Pre-SET_dom"/>
</dbReference>